<evidence type="ECO:0000256" key="12">
    <source>
        <dbReference type="ARBA" id="ARBA00093271"/>
    </source>
</evidence>
<feature type="binding site" evidence="13">
    <location>
        <begin position="150"/>
        <end position="153"/>
    </location>
    <ligand>
        <name>ITP</name>
        <dbReference type="ChEBI" id="CHEBI:61402"/>
    </ligand>
</feature>
<dbReference type="FunFam" id="3.90.950.10:FF:000003">
    <property type="entry name" value="Inosine triphosphate pyrophosphatase"/>
    <property type="match status" value="1"/>
</dbReference>
<feature type="binding site" evidence="13">
    <location>
        <begin position="178"/>
        <end position="179"/>
    </location>
    <ligand>
        <name>ITP</name>
        <dbReference type="ChEBI" id="CHEBI:61402"/>
    </ligand>
</feature>
<reference evidence="16 17" key="1">
    <citation type="submission" date="2017-06" db="EMBL/GenBank/DDBJ databases">
        <title>A platform for efficient transgenesis in Macrostomum lignano, a flatworm model organism for stem cell research.</title>
        <authorList>
            <person name="Berezikov E."/>
        </authorList>
    </citation>
    <scope>NUCLEOTIDE SEQUENCE [LARGE SCALE GENOMIC DNA]</scope>
    <source>
        <strain evidence="16">DV1</strain>
        <tissue evidence="16">Whole organism</tissue>
    </source>
</reference>
<dbReference type="InterPro" id="IPR029001">
    <property type="entry name" value="ITPase-like_fam"/>
</dbReference>
<keyword evidence="13" id="KW-0464">Manganese</keyword>
<comment type="function">
    <text evidence="9">Pyrophosphatase that hydrolyzes the non-canonical purine nucleotides inosine triphosphate (ITP), deoxyinosine triphosphate (dITP) as well as 2'-deoxy-N-6-hydroxylaminopurine triphosphate (dHAPTP) and xanthosine 5'-triphosphate (XTP) to their respective monophosphate derivatives. The enzyme does not distinguish between the deoxy- and ribose forms. Probably excludes non-canonical purines from RNA and DNA precursor pools, thus preventing their incorporation into RNA and DNA and avoiding chromosomal lesions.</text>
</comment>
<accession>A0A267GLP5</accession>
<comment type="caution">
    <text evidence="16">The sequence shown here is derived from an EMBL/GenBank/DDBJ whole genome shotgun (WGS) entry which is preliminary data.</text>
</comment>
<comment type="function">
    <text evidence="13">Pyrophosphatase that hydrolyzes non-canonical purine nucleotides such as inosine triphosphate (ITP), deoxyinosine triphosphate (dITP) or xanthosine 5'-triphosphate (XTP) to their respective monophosphate derivatives. The enzyme does not distinguish between the deoxy- and ribose forms. Probably excludes non-canonical purines from RNA and DNA precursor pools, thus preventing their incorporation into RNA and DNA and avoiding chromosomal lesions.</text>
</comment>
<sequence length="195" mass="21052">MATSGKIKLVTFVTGNPNKLRELNSILLTAGLSDRVVNKDIDLPELQGLPEMVAREKCRLAAERVGGPVLVEDTSLCFNALGGLPGVYIKWFLDALGPDGLPKLLAAFPDKSAEARCVFAYSRGPGQEVKVFAGVCPGSIADKPAGDNRFGWDPIFKPDGFHETFAQMVPEVKNTISHRAKALSLVRDFLVGELE</sequence>
<evidence type="ECO:0000256" key="14">
    <source>
        <dbReference type="RuleBase" id="RU003781"/>
    </source>
</evidence>
<keyword evidence="5 13" id="KW-0547">Nucleotide-binding</keyword>
<feature type="binding site" evidence="13">
    <location>
        <begin position="14"/>
        <end position="19"/>
    </location>
    <ligand>
        <name>ITP</name>
        <dbReference type="ChEBI" id="CHEBI:61402"/>
    </ligand>
</feature>
<keyword evidence="7 13" id="KW-0460">Magnesium</keyword>
<evidence type="ECO:0000256" key="5">
    <source>
        <dbReference type="ARBA" id="ARBA00022741"/>
    </source>
</evidence>
<evidence type="ECO:0000313" key="16">
    <source>
        <dbReference type="EMBL" id="PAA86933.1"/>
    </source>
</evidence>
<dbReference type="EC" id="3.6.1.66" evidence="13"/>
<dbReference type="GO" id="GO:0009117">
    <property type="term" value="P:nucleotide metabolic process"/>
    <property type="evidence" value="ECO:0007669"/>
    <property type="project" value="UniProtKB-KW"/>
</dbReference>
<keyword evidence="3 13" id="KW-0963">Cytoplasm</keyword>
<evidence type="ECO:0000256" key="13">
    <source>
        <dbReference type="HAMAP-Rule" id="MF_03148"/>
    </source>
</evidence>
<dbReference type="Proteomes" id="UP000215902">
    <property type="component" value="Unassembled WGS sequence"/>
</dbReference>
<comment type="catalytic activity">
    <reaction evidence="13">
        <text>XTP + H2O = XMP + diphosphate + H(+)</text>
        <dbReference type="Rhea" id="RHEA:28610"/>
        <dbReference type="ChEBI" id="CHEBI:15377"/>
        <dbReference type="ChEBI" id="CHEBI:15378"/>
        <dbReference type="ChEBI" id="CHEBI:33019"/>
        <dbReference type="ChEBI" id="CHEBI:57464"/>
        <dbReference type="ChEBI" id="CHEBI:61314"/>
        <dbReference type="EC" id="3.6.1.66"/>
    </reaction>
</comment>
<protein>
    <recommendedName>
        <fullName evidence="13">Inosine triphosphate pyrophosphatase</fullName>
        <shortName evidence="13">ITPase</shortName>
        <shortName evidence="13">Inosine triphosphatase</shortName>
        <ecNumber evidence="13">3.6.1.66</ecNumber>
    </recommendedName>
    <alternativeName>
        <fullName evidence="13">Non-canonical purine NTP pyrophosphatase</fullName>
    </alternativeName>
    <alternativeName>
        <fullName evidence="13">Non-standard purine NTP pyrophosphatase</fullName>
    </alternativeName>
    <alternativeName>
        <fullName evidence="13">Nucleoside-triphosphate diphosphatase</fullName>
    </alternativeName>
    <alternativeName>
        <fullName evidence="13">Nucleoside-triphosphate pyrophosphatase</fullName>
        <shortName evidence="13">NTPase</shortName>
    </alternativeName>
    <alternativeName>
        <fullName evidence="13">XTP/dITP diphosphatase</fullName>
    </alternativeName>
</protein>
<comment type="cofactor">
    <cofactor evidence="13">
        <name>Mg(2+)</name>
        <dbReference type="ChEBI" id="CHEBI:18420"/>
    </cofactor>
    <cofactor evidence="13">
        <name>Mn(2+)</name>
        <dbReference type="ChEBI" id="CHEBI:29035"/>
    </cofactor>
    <text evidence="13">Binds 1 divalent metal cation per subunit; can use either Mg(2+) or Mn(2+).</text>
</comment>
<feature type="binding site" evidence="13">
    <location>
        <begin position="73"/>
        <end position="74"/>
    </location>
    <ligand>
        <name>ITP</name>
        <dbReference type="ChEBI" id="CHEBI:61402"/>
    </ligand>
</feature>
<dbReference type="Gene3D" id="3.90.950.10">
    <property type="match status" value="1"/>
</dbReference>
<dbReference type="GO" id="GO:0009204">
    <property type="term" value="P:deoxyribonucleoside triphosphate catabolic process"/>
    <property type="evidence" value="ECO:0007669"/>
    <property type="project" value="UniProtKB-UniRule"/>
</dbReference>
<gene>
    <name evidence="16" type="ORF">BOX15_Mlig015606g2</name>
    <name evidence="15" type="ORF">BOX15_Mlig029812g1</name>
</gene>
<keyword evidence="4 13" id="KW-0479">Metal-binding</keyword>
<comment type="subunit">
    <text evidence="13">Homodimer.</text>
</comment>
<evidence type="ECO:0000313" key="17">
    <source>
        <dbReference type="Proteomes" id="UP000215902"/>
    </source>
</evidence>
<dbReference type="PANTHER" id="PTHR11067">
    <property type="entry name" value="INOSINE TRIPHOSPHATE PYROPHOSPHATASE/HAM1 PROTEIN"/>
    <property type="match status" value="1"/>
</dbReference>
<evidence type="ECO:0000256" key="2">
    <source>
        <dbReference type="ARBA" id="ARBA00008023"/>
    </source>
</evidence>
<comment type="catalytic activity">
    <reaction evidence="10">
        <text>ITP + H2O = IMP + diphosphate + H(+)</text>
        <dbReference type="Rhea" id="RHEA:29399"/>
        <dbReference type="ChEBI" id="CHEBI:15377"/>
        <dbReference type="ChEBI" id="CHEBI:15378"/>
        <dbReference type="ChEBI" id="CHEBI:33019"/>
        <dbReference type="ChEBI" id="CHEBI:58053"/>
        <dbReference type="ChEBI" id="CHEBI:61402"/>
        <dbReference type="EC" id="3.6.1.66"/>
    </reaction>
    <physiologicalReaction direction="left-to-right" evidence="10">
        <dbReference type="Rhea" id="RHEA:29400"/>
    </physiologicalReaction>
</comment>
<dbReference type="GO" id="GO:0035870">
    <property type="term" value="F:dITP diphosphatase activity"/>
    <property type="evidence" value="ECO:0007669"/>
    <property type="project" value="UniProtKB-UniRule"/>
</dbReference>
<evidence type="ECO:0000256" key="11">
    <source>
        <dbReference type="ARBA" id="ARBA00093255"/>
    </source>
</evidence>
<dbReference type="GO" id="GO:0005737">
    <property type="term" value="C:cytoplasm"/>
    <property type="evidence" value="ECO:0007669"/>
    <property type="project" value="UniProtKB-SubCell"/>
</dbReference>
<dbReference type="AlphaFoldDB" id="A0A267GLP5"/>
<evidence type="ECO:0000256" key="1">
    <source>
        <dbReference type="ARBA" id="ARBA00004496"/>
    </source>
</evidence>
<dbReference type="EMBL" id="NIVC01000257">
    <property type="protein sequence ID" value="PAA86933.1"/>
    <property type="molecule type" value="Genomic_DNA"/>
</dbReference>
<proteinExistence type="inferred from homology"/>
<dbReference type="SUPFAM" id="SSF52972">
    <property type="entry name" value="ITPase-like"/>
    <property type="match status" value="1"/>
</dbReference>
<dbReference type="CDD" id="cd00515">
    <property type="entry name" value="HAM1"/>
    <property type="match status" value="1"/>
</dbReference>
<keyword evidence="8 13" id="KW-0546">Nucleotide metabolism</keyword>
<feature type="binding site" evidence="13">
    <location>
        <position position="57"/>
    </location>
    <ligand>
        <name>ITP</name>
        <dbReference type="ChEBI" id="CHEBI:61402"/>
    </ligand>
</feature>
<dbReference type="OrthoDB" id="6288734at2759"/>
<evidence type="ECO:0000256" key="8">
    <source>
        <dbReference type="ARBA" id="ARBA00023080"/>
    </source>
</evidence>
<dbReference type="PANTHER" id="PTHR11067:SF9">
    <property type="entry name" value="INOSINE TRIPHOSPHATE PYROPHOSPHATASE"/>
    <property type="match status" value="1"/>
</dbReference>
<dbReference type="GO" id="GO:0036222">
    <property type="term" value="F:XTP diphosphatase activity"/>
    <property type="evidence" value="ECO:0007669"/>
    <property type="project" value="UniProtKB-UniRule"/>
</dbReference>
<dbReference type="InterPro" id="IPR027502">
    <property type="entry name" value="ITPase"/>
</dbReference>
<comment type="subcellular location">
    <subcellularLocation>
        <location evidence="1 13">Cytoplasm</location>
    </subcellularLocation>
</comment>
<dbReference type="InterPro" id="IPR002637">
    <property type="entry name" value="RdgB/HAM1"/>
</dbReference>
<dbReference type="EMBL" id="NIVC01000334">
    <property type="protein sequence ID" value="PAA85350.1"/>
    <property type="molecule type" value="Genomic_DNA"/>
</dbReference>
<dbReference type="STRING" id="282301.A0A267GLP5"/>
<feature type="binding site" evidence="13">
    <location>
        <position position="73"/>
    </location>
    <ligand>
        <name>Mg(2+)</name>
        <dbReference type="ChEBI" id="CHEBI:18420"/>
    </ligand>
</feature>
<feature type="binding site" evidence="13">
    <location>
        <position position="45"/>
    </location>
    <ligand>
        <name>Mg(2+)</name>
        <dbReference type="ChEBI" id="CHEBI:18420"/>
    </ligand>
</feature>
<dbReference type="Pfam" id="PF01725">
    <property type="entry name" value="Ham1p_like"/>
    <property type="match status" value="1"/>
</dbReference>
<comment type="catalytic activity">
    <reaction evidence="11">
        <text>dITP + H2O = dIMP + diphosphate + H(+)</text>
        <dbReference type="Rhea" id="RHEA:28342"/>
        <dbReference type="ChEBI" id="CHEBI:15377"/>
        <dbReference type="ChEBI" id="CHEBI:15378"/>
        <dbReference type="ChEBI" id="CHEBI:33019"/>
        <dbReference type="ChEBI" id="CHEBI:61194"/>
        <dbReference type="ChEBI" id="CHEBI:61382"/>
        <dbReference type="EC" id="3.6.1.66"/>
    </reaction>
    <physiologicalReaction direction="left-to-right" evidence="11">
        <dbReference type="Rhea" id="RHEA:28343"/>
    </physiologicalReaction>
</comment>
<evidence type="ECO:0000256" key="7">
    <source>
        <dbReference type="ARBA" id="ARBA00022842"/>
    </source>
</evidence>
<dbReference type="HAMAP" id="MF_03148">
    <property type="entry name" value="HAM1_NTPase"/>
    <property type="match status" value="1"/>
</dbReference>
<keyword evidence="6 13" id="KW-0378">Hydrolase</keyword>
<comment type="catalytic activity">
    <reaction evidence="12">
        <text>N(6)-hydroxy-dATP + H2O = N(6)-hydroxy-dAMP + diphosphate + H(+)</text>
        <dbReference type="Rhea" id="RHEA:83971"/>
        <dbReference type="ChEBI" id="CHEBI:15377"/>
        <dbReference type="ChEBI" id="CHEBI:15378"/>
        <dbReference type="ChEBI" id="CHEBI:33019"/>
        <dbReference type="ChEBI" id="CHEBI:233529"/>
        <dbReference type="ChEBI" id="CHEBI:233530"/>
    </reaction>
    <physiologicalReaction direction="left-to-right" evidence="12">
        <dbReference type="Rhea" id="RHEA:83972"/>
    </physiologicalReaction>
</comment>
<feature type="binding site" evidence="13">
    <location>
        <position position="173"/>
    </location>
    <ligand>
        <name>ITP</name>
        <dbReference type="ChEBI" id="CHEBI:61402"/>
    </ligand>
</feature>
<evidence type="ECO:0000313" key="15">
    <source>
        <dbReference type="EMBL" id="PAA85350.1"/>
    </source>
</evidence>
<dbReference type="GO" id="GO:0036220">
    <property type="term" value="F:ITP diphosphatase activity"/>
    <property type="evidence" value="ECO:0007669"/>
    <property type="project" value="UniProtKB-UniRule"/>
</dbReference>
<dbReference type="GO" id="GO:0046872">
    <property type="term" value="F:metal ion binding"/>
    <property type="evidence" value="ECO:0007669"/>
    <property type="project" value="UniProtKB-KW"/>
</dbReference>
<evidence type="ECO:0000256" key="4">
    <source>
        <dbReference type="ARBA" id="ARBA00022723"/>
    </source>
</evidence>
<keyword evidence="17" id="KW-1185">Reference proteome</keyword>
<dbReference type="GO" id="GO:0000166">
    <property type="term" value="F:nucleotide binding"/>
    <property type="evidence" value="ECO:0007669"/>
    <property type="project" value="UniProtKB-KW"/>
</dbReference>
<name>A0A267GLP5_9PLAT</name>
<evidence type="ECO:0000256" key="3">
    <source>
        <dbReference type="ARBA" id="ARBA00022490"/>
    </source>
</evidence>
<evidence type="ECO:0000256" key="9">
    <source>
        <dbReference type="ARBA" id="ARBA00054940"/>
    </source>
</evidence>
<evidence type="ECO:0000256" key="10">
    <source>
        <dbReference type="ARBA" id="ARBA00093218"/>
    </source>
</evidence>
<dbReference type="NCBIfam" id="TIGR00042">
    <property type="entry name" value="RdgB/HAM1 family non-canonical purine NTP pyrophosphatase"/>
    <property type="match status" value="1"/>
</dbReference>
<comment type="similarity">
    <text evidence="2 13 14">Belongs to the HAM1 NTPase family.</text>
</comment>
<organism evidence="16 17">
    <name type="scientific">Macrostomum lignano</name>
    <dbReference type="NCBI Taxonomy" id="282301"/>
    <lineage>
        <taxon>Eukaryota</taxon>
        <taxon>Metazoa</taxon>
        <taxon>Spiralia</taxon>
        <taxon>Lophotrochozoa</taxon>
        <taxon>Platyhelminthes</taxon>
        <taxon>Rhabditophora</taxon>
        <taxon>Macrostomorpha</taxon>
        <taxon>Macrostomida</taxon>
        <taxon>Macrostomidae</taxon>
        <taxon>Macrostomum</taxon>
    </lineage>
</organism>
<evidence type="ECO:0000256" key="6">
    <source>
        <dbReference type="ARBA" id="ARBA00022801"/>
    </source>
</evidence>